<dbReference type="RefSeq" id="WP_079689369.1">
    <property type="nucleotide sequence ID" value="NZ_FUZU01000004.1"/>
</dbReference>
<reference evidence="2 3" key="1">
    <citation type="submission" date="2017-02" db="EMBL/GenBank/DDBJ databases">
        <authorList>
            <person name="Peterson S.W."/>
        </authorList>
    </citation>
    <scope>NUCLEOTIDE SEQUENCE [LARGE SCALE GENOMIC DNA]</scope>
    <source>
        <strain evidence="2 3">DSM 25262</strain>
    </source>
</reference>
<evidence type="ECO:0000313" key="3">
    <source>
        <dbReference type="Proteomes" id="UP000190961"/>
    </source>
</evidence>
<feature type="region of interest" description="Disordered" evidence="1">
    <location>
        <begin position="80"/>
        <end position="100"/>
    </location>
</feature>
<accession>A0A1T5MA63</accession>
<dbReference type="AlphaFoldDB" id="A0A1T5MA63"/>
<organism evidence="2 3">
    <name type="scientific">Ohtaekwangia koreensis</name>
    <dbReference type="NCBI Taxonomy" id="688867"/>
    <lineage>
        <taxon>Bacteria</taxon>
        <taxon>Pseudomonadati</taxon>
        <taxon>Bacteroidota</taxon>
        <taxon>Cytophagia</taxon>
        <taxon>Cytophagales</taxon>
        <taxon>Fulvivirgaceae</taxon>
        <taxon>Ohtaekwangia</taxon>
    </lineage>
</organism>
<proteinExistence type="predicted"/>
<dbReference type="EMBL" id="FUZU01000004">
    <property type="protein sequence ID" value="SKC85141.1"/>
    <property type="molecule type" value="Genomic_DNA"/>
</dbReference>
<dbReference type="Proteomes" id="UP000190961">
    <property type="component" value="Unassembled WGS sequence"/>
</dbReference>
<protein>
    <submittedName>
        <fullName evidence="2">Uncharacterized protein</fullName>
    </submittedName>
</protein>
<evidence type="ECO:0000313" key="2">
    <source>
        <dbReference type="EMBL" id="SKC85141.1"/>
    </source>
</evidence>
<gene>
    <name evidence="2" type="ORF">SAMN05660236_4833</name>
</gene>
<name>A0A1T5MA63_9BACT</name>
<keyword evidence="3" id="KW-1185">Reference proteome</keyword>
<evidence type="ECO:0000256" key="1">
    <source>
        <dbReference type="SAM" id="MobiDB-lite"/>
    </source>
</evidence>
<sequence>MEYTLSPDVGKPISKKTADKWLKNHEEKHPAKDSIRAHFFGSDIINQVLAQDGCVGMRIYYATNDEGVKQLLLVGAREDGSNIWPDGNSDEDGENATGGLIVDASTTCPPFCPKN</sequence>
<dbReference type="OrthoDB" id="661524at2"/>